<dbReference type="AlphaFoldDB" id="A0A8G0ZXS7"/>
<dbReference type="GO" id="GO:0005829">
    <property type="term" value="C:cytosol"/>
    <property type="evidence" value="ECO:0007669"/>
    <property type="project" value="TreeGrafter"/>
</dbReference>
<dbReference type="KEGG" id="nsm:JO391_04090"/>
<dbReference type="PROSITE" id="PS01124">
    <property type="entry name" value="HTH_ARAC_FAMILY_2"/>
    <property type="match status" value="1"/>
</dbReference>
<dbReference type="Gene3D" id="1.10.10.60">
    <property type="entry name" value="Homeodomain-like"/>
    <property type="match status" value="1"/>
</dbReference>
<dbReference type="PANTHER" id="PTHR47894:SF1">
    <property type="entry name" value="HTH-TYPE TRANSCRIPTIONAL REGULATOR VQSM"/>
    <property type="match status" value="1"/>
</dbReference>
<dbReference type="InterPro" id="IPR009057">
    <property type="entry name" value="Homeodomain-like_sf"/>
</dbReference>
<reference evidence="5" key="1">
    <citation type="submission" date="2021-02" db="EMBL/GenBank/DDBJ databases">
        <title>Rhodobacter shimadae sp. nov., an aerobic anoxygenic phototrophic bacterium isolated from a hot spring.</title>
        <authorList>
            <person name="Muramatsu S."/>
            <person name="Haruta S."/>
            <person name="Hirose S."/>
            <person name="Hanada S."/>
        </authorList>
    </citation>
    <scope>NUCLEOTIDE SEQUENCE</scope>
    <source>
        <strain evidence="5">N10</strain>
    </source>
</reference>
<dbReference type="EMBL" id="CP069370">
    <property type="protein sequence ID" value="QYZ70703.1"/>
    <property type="molecule type" value="Genomic_DNA"/>
</dbReference>
<dbReference type="InterPro" id="IPR032687">
    <property type="entry name" value="AraC-type_N"/>
</dbReference>
<dbReference type="SUPFAM" id="SSF46689">
    <property type="entry name" value="Homeodomain-like"/>
    <property type="match status" value="1"/>
</dbReference>
<evidence type="ECO:0000259" key="4">
    <source>
        <dbReference type="PROSITE" id="PS01124"/>
    </source>
</evidence>
<sequence length="338" mass="36480">MEDLSPLHGAVWARQLAEELARRGVAAAPLMSRAGLGRAAMAGDSARVPFNRMAAFFEAAAEATGDACLGLRFGLTRDARDAGLIGYVGLSAPDLRGALKGLARFHRVFSDAVEIDISRLSEGEMAWAFRGDPGRPRRQMQEFSAGNILAFLRRATGRRLALRGVTLPHAAGAETEEVARLLGCPVVQEGAWVRLSLAPEDMHLPLLTADLRLLPILQTHAQEVLARLAPRRESLAERVTRLLLDGLSQGGARQEVVAAELGMSPRSLSRRLASEGTSFARLLDDLRCDLAQAHLAGGMEVTQVAFLLGYAEPSSLAHAFRRWTGKSPSEWRRAAVPA</sequence>
<evidence type="ECO:0000256" key="2">
    <source>
        <dbReference type="ARBA" id="ARBA00023125"/>
    </source>
</evidence>
<keyword evidence="6" id="KW-1185">Reference proteome</keyword>
<evidence type="ECO:0000256" key="3">
    <source>
        <dbReference type="ARBA" id="ARBA00023163"/>
    </source>
</evidence>
<dbReference type="Pfam" id="PF12625">
    <property type="entry name" value="Arabinose_bd"/>
    <property type="match status" value="1"/>
</dbReference>
<dbReference type="Pfam" id="PF12833">
    <property type="entry name" value="HTH_18"/>
    <property type="match status" value="1"/>
</dbReference>
<proteinExistence type="predicted"/>
<dbReference type="RefSeq" id="WP_220662920.1">
    <property type="nucleotide sequence ID" value="NZ_CP069370.1"/>
</dbReference>
<gene>
    <name evidence="5" type="ORF">JO391_04090</name>
</gene>
<evidence type="ECO:0000313" key="6">
    <source>
        <dbReference type="Proteomes" id="UP000826300"/>
    </source>
</evidence>
<feature type="domain" description="HTH araC/xylS-type" evidence="4">
    <location>
        <begin position="237"/>
        <end position="334"/>
    </location>
</feature>
<organism evidence="5 6">
    <name type="scientific">Neotabrizicola shimadae</name>
    <dbReference type="NCBI Taxonomy" id="2807096"/>
    <lineage>
        <taxon>Bacteria</taxon>
        <taxon>Pseudomonadati</taxon>
        <taxon>Pseudomonadota</taxon>
        <taxon>Alphaproteobacteria</taxon>
        <taxon>Rhodobacterales</taxon>
        <taxon>Paracoccaceae</taxon>
        <taxon>Neotabrizicola</taxon>
    </lineage>
</organism>
<keyword evidence="2" id="KW-0238">DNA-binding</keyword>
<dbReference type="InterPro" id="IPR018060">
    <property type="entry name" value="HTH_AraC"/>
</dbReference>
<keyword evidence="1" id="KW-0805">Transcription regulation</keyword>
<dbReference type="GO" id="GO:0003700">
    <property type="term" value="F:DNA-binding transcription factor activity"/>
    <property type="evidence" value="ECO:0007669"/>
    <property type="project" value="InterPro"/>
</dbReference>
<evidence type="ECO:0000313" key="5">
    <source>
        <dbReference type="EMBL" id="QYZ70703.1"/>
    </source>
</evidence>
<keyword evidence="3" id="KW-0804">Transcription</keyword>
<name>A0A8G0ZXS7_9RHOB</name>
<dbReference type="SMART" id="SM00342">
    <property type="entry name" value="HTH_ARAC"/>
    <property type="match status" value="1"/>
</dbReference>
<protein>
    <submittedName>
        <fullName evidence="5">AraC family transcriptional regulator ligand-binding domain-containing protein</fullName>
    </submittedName>
</protein>
<evidence type="ECO:0000256" key="1">
    <source>
        <dbReference type="ARBA" id="ARBA00023015"/>
    </source>
</evidence>
<accession>A0A8G0ZXS7</accession>
<dbReference type="PANTHER" id="PTHR47894">
    <property type="entry name" value="HTH-TYPE TRANSCRIPTIONAL REGULATOR GADX"/>
    <property type="match status" value="1"/>
</dbReference>
<dbReference type="GO" id="GO:0000976">
    <property type="term" value="F:transcription cis-regulatory region binding"/>
    <property type="evidence" value="ECO:0007669"/>
    <property type="project" value="TreeGrafter"/>
</dbReference>
<dbReference type="Proteomes" id="UP000826300">
    <property type="component" value="Chromosome"/>
</dbReference>